<accession>A0ACC2I2I3</accession>
<sequence length="124" mass="13312">MSQTVSVDSRMHSRLPSDASELEGRVVVAELSSSENNEAEPRRRSNSITRPTNTHVRRNSDLSGQNRARGDSSAGAGPLRTVNELYELHGNIPGHYGPEHAVVGQTLDRGPSPASSGSSRREAP</sequence>
<evidence type="ECO:0000313" key="1">
    <source>
        <dbReference type="EMBL" id="KAJ8109184.1"/>
    </source>
</evidence>
<gene>
    <name evidence="1" type="ORF">ONZ43_g6204</name>
</gene>
<organism evidence="1 2">
    <name type="scientific">Nemania bipapillata</name>
    <dbReference type="NCBI Taxonomy" id="110536"/>
    <lineage>
        <taxon>Eukaryota</taxon>
        <taxon>Fungi</taxon>
        <taxon>Dikarya</taxon>
        <taxon>Ascomycota</taxon>
        <taxon>Pezizomycotina</taxon>
        <taxon>Sordariomycetes</taxon>
        <taxon>Xylariomycetidae</taxon>
        <taxon>Xylariales</taxon>
        <taxon>Xylariaceae</taxon>
        <taxon>Nemania</taxon>
    </lineage>
</organism>
<proteinExistence type="predicted"/>
<dbReference type="EMBL" id="JAPESX010002135">
    <property type="protein sequence ID" value="KAJ8109184.1"/>
    <property type="molecule type" value="Genomic_DNA"/>
</dbReference>
<protein>
    <submittedName>
        <fullName evidence="1">Uncharacterized protein</fullName>
    </submittedName>
</protein>
<comment type="caution">
    <text evidence="1">The sequence shown here is derived from an EMBL/GenBank/DDBJ whole genome shotgun (WGS) entry which is preliminary data.</text>
</comment>
<keyword evidence="2" id="KW-1185">Reference proteome</keyword>
<reference evidence="1" key="1">
    <citation type="submission" date="2022-11" db="EMBL/GenBank/DDBJ databases">
        <title>Genome Sequence of Nemania bipapillata.</title>
        <authorList>
            <person name="Buettner E."/>
        </authorList>
    </citation>
    <scope>NUCLEOTIDE SEQUENCE</scope>
    <source>
        <strain evidence="1">CP14</strain>
    </source>
</reference>
<evidence type="ECO:0000313" key="2">
    <source>
        <dbReference type="Proteomes" id="UP001153334"/>
    </source>
</evidence>
<dbReference type="Proteomes" id="UP001153334">
    <property type="component" value="Unassembled WGS sequence"/>
</dbReference>
<name>A0ACC2I2I3_9PEZI</name>